<keyword evidence="4 7" id="KW-0812">Transmembrane</keyword>
<dbReference type="PANTHER" id="PTHR31645">
    <property type="entry name" value="OLIGOPEPTIDE TRANSPORTER YGL114W-RELATED"/>
    <property type="match status" value="1"/>
</dbReference>
<reference evidence="8 9" key="1">
    <citation type="submission" date="2024-02" db="EMBL/GenBank/DDBJ databases">
        <title>High-quality chromosome-scale genome assembly of Pensacola bahiagrass (Paspalum notatum Flugge var. saurae).</title>
        <authorList>
            <person name="Vega J.M."/>
            <person name="Podio M."/>
            <person name="Orjuela J."/>
            <person name="Siena L.A."/>
            <person name="Pessino S.C."/>
            <person name="Combes M.C."/>
            <person name="Mariac C."/>
            <person name="Albertini E."/>
            <person name="Pupilli F."/>
            <person name="Ortiz J.P.A."/>
            <person name="Leblanc O."/>
        </authorList>
    </citation>
    <scope>NUCLEOTIDE SEQUENCE [LARGE SCALE GENOMIC DNA]</scope>
    <source>
        <strain evidence="8">R1</strain>
        <tissue evidence="8">Leaf</tissue>
    </source>
</reference>
<evidence type="ECO:0000256" key="3">
    <source>
        <dbReference type="ARBA" id="ARBA00022448"/>
    </source>
</evidence>
<organism evidence="8 9">
    <name type="scientific">Paspalum notatum var. saurae</name>
    <dbReference type="NCBI Taxonomy" id="547442"/>
    <lineage>
        <taxon>Eukaryota</taxon>
        <taxon>Viridiplantae</taxon>
        <taxon>Streptophyta</taxon>
        <taxon>Embryophyta</taxon>
        <taxon>Tracheophyta</taxon>
        <taxon>Spermatophyta</taxon>
        <taxon>Magnoliopsida</taxon>
        <taxon>Liliopsida</taxon>
        <taxon>Poales</taxon>
        <taxon>Poaceae</taxon>
        <taxon>PACMAD clade</taxon>
        <taxon>Panicoideae</taxon>
        <taxon>Andropogonodae</taxon>
        <taxon>Paspaleae</taxon>
        <taxon>Paspalinae</taxon>
        <taxon>Paspalum</taxon>
    </lineage>
</organism>
<feature type="transmembrane region" description="Helical" evidence="7">
    <location>
        <begin position="263"/>
        <end position="287"/>
    </location>
</feature>
<keyword evidence="5 7" id="KW-1133">Transmembrane helix</keyword>
<evidence type="ECO:0000256" key="5">
    <source>
        <dbReference type="ARBA" id="ARBA00022989"/>
    </source>
</evidence>
<comment type="subcellular location">
    <subcellularLocation>
        <location evidence="1">Membrane</location>
        <topology evidence="1">Multi-pass membrane protein</topology>
    </subcellularLocation>
</comment>
<evidence type="ECO:0000313" key="9">
    <source>
        <dbReference type="Proteomes" id="UP001341281"/>
    </source>
</evidence>
<dbReference type="InterPro" id="IPR045035">
    <property type="entry name" value="YSL-like"/>
</dbReference>
<protein>
    <submittedName>
        <fullName evidence="8">Uncharacterized protein</fullName>
    </submittedName>
</protein>
<gene>
    <name evidence="8" type="ORF">U9M48_043080</name>
</gene>
<dbReference type="AlphaFoldDB" id="A0AAQ3UYG1"/>
<feature type="transmembrane region" description="Helical" evidence="7">
    <location>
        <begin position="157"/>
        <end position="183"/>
    </location>
</feature>
<keyword evidence="9" id="KW-1185">Reference proteome</keyword>
<evidence type="ECO:0000256" key="6">
    <source>
        <dbReference type="ARBA" id="ARBA00023136"/>
    </source>
</evidence>
<evidence type="ECO:0000313" key="8">
    <source>
        <dbReference type="EMBL" id="WVZ97554.1"/>
    </source>
</evidence>
<evidence type="ECO:0000256" key="1">
    <source>
        <dbReference type="ARBA" id="ARBA00004141"/>
    </source>
</evidence>
<dbReference type="GO" id="GO:0016020">
    <property type="term" value="C:membrane"/>
    <property type="evidence" value="ECO:0007669"/>
    <property type="project" value="UniProtKB-SubCell"/>
</dbReference>
<keyword evidence="6 7" id="KW-0472">Membrane</keyword>
<proteinExistence type="inferred from homology"/>
<evidence type="ECO:0000256" key="2">
    <source>
        <dbReference type="ARBA" id="ARBA00010276"/>
    </source>
</evidence>
<feature type="transmembrane region" description="Helical" evidence="7">
    <location>
        <begin position="42"/>
        <end position="68"/>
    </location>
</feature>
<comment type="similarity">
    <text evidence="2">Belongs to the YSL (TC 2.A.67.2) family.</text>
</comment>
<evidence type="ECO:0000256" key="7">
    <source>
        <dbReference type="SAM" id="Phobius"/>
    </source>
</evidence>
<name>A0AAQ3UYG1_PASNO</name>
<dbReference type="Proteomes" id="UP001341281">
    <property type="component" value="Chromosome 10"/>
</dbReference>
<dbReference type="Pfam" id="PF03169">
    <property type="entry name" value="OPT"/>
    <property type="match status" value="1"/>
</dbReference>
<dbReference type="GO" id="GO:0035673">
    <property type="term" value="F:oligopeptide transmembrane transporter activity"/>
    <property type="evidence" value="ECO:0007669"/>
    <property type="project" value="InterPro"/>
</dbReference>
<feature type="transmembrane region" description="Helical" evidence="7">
    <location>
        <begin position="103"/>
        <end position="127"/>
    </location>
</feature>
<sequence length="310" mass="34325">MTSEAHIIMDATIGESAPSVERVFEGQPYHGFWGQVTARSMIVAVVFAFIFSWVSIRIYMIVGLVGAFNMPSNIINFVCLKSLVALLRRCGIAVAPFTRQENMFLQTSVITCVNVAVSCGFATYIIAMTSELAKSLSDDPSDSTDIVEYVPMGRYGFFIFFTGLAGVMSMIPLVQIMILNYRLLFPTGTVVAHLINSFHTPQGAYVRALLKAFLGSFSWSVFQWFYTGGNNCGFGVFPTFGLELYKRRFFFDFSVSWVGLGMIVPHVVNFGLLFGGIVSGGIIYPFLESKKGQWYHTDSPSTLDGINGYK</sequence>
<dbReference type="PANTHER" id="PTHR31645:SF81">
    <property type="entry name" value="METAL-NICOTIANAMINE TRANSPORTER YSL7"/>
    <property type="match status" value="1"/>
</dbReference>
<dbReference type="InterPro" id="IPR004813">
    <property type="entry name" value="OPT"/>
</dbReference>
<keyword evidence="3" id="KW-0813">Transport</keyword>
<accession>A0AAQ3UYG1</accession>
<evidence type="ECO:0000256" key="4">
    <source>
        <dbReference type="ARBA" id="ARBA00022692"/>
    </source>
</evidence>
<dbReference type="EMBL" id="CP144754">
    <property type="protein sequence ID" value="WVZ97554.1"/>
    <property type="molecule type" value="Genomic_DNA"/>
</dbReference>
<feature type="non-terminal residue" evidence="8">
    <location>
        <position position="1"/>
    </location>
</feature>